<evidence type="ECO:0000313" key="2">
    <source>
        <dbReference type="EMBL" id="BAL81638.1"/>
    </source>
</evidence>
<dbReference type="RefSeq" id="WP_014454033.1">
    <property type="nucleotide sequence ID" value="NC_017096.1"/>
</dbReference>
<name>A0A7U6GFV6_CALEA</name>
<proteinExistence type="predicted"/>
<dbReference type="Gene3D" id="2.60.40.10">
    <property type="entry name" value="Immunoglobulins"/>
    <property type="match status" value="1"/>
</dbReference>
<dbReference type="InterPro" id="IPR012854">
    <property type="entry name" value="Cu_amine_oxidase-like_N"/>
</dbReference>
<dbReference type="AlphaFoldDB" id="A0A7U6GFV6"/>
<accession>A0A7U6GFV6</accession>
<dbReference type="Pfam" id="PF07833">
    <property type="entry name" value="Cu_amine_oxidN1"/>
    <property type="match status" value="1"/>
</dbReference>
<evidence type="ECO:0000313" key="3">
    <source>
        <dbReference type="Proteomes" id="UP000004793"/>
    </source>
</evidence>
<keyword evidence="3" id="KW-1185">Reference proteome</keyword>
<dbReference type="OrthoDB" id="2474314at2"/>
<dbReference type="Proteomes" id="UP000004793">
    <property type="component" value="Chromosome"/>
</dbReference>
<protein>
    <recommendedName>
        <fullName evidence="1">Copper amine oxidase-like N-terminal domain-containing protein</fullName>
    </recommendedName>
</protein>
<evidence type="ECO:0000259" key="1">
    <source>
        <dbReference type="Pfam" id="PF07833"/>
    </source>
</evidence>
<dbReference type="SUPFAM" id="SSF55383">
    <property type="entry name" value="Copper amine oxidase, domain N"/>
    <property type="match status" value="2"/>
</dbReference>
<reference evidence="2 3" key="1">
    <citation type="submission" date="2011-01" db="EMBL/GenBank/DDBJ databases">
        <title>Whole genome sequence of Caldisericum exile AZM16c01.</title>
        <authorList>
            <person name="Narita-Yamada S."/>
            <person name="Kawakoshi A."/>
            <person name="Nakamura S."/>
            <person name="Sasagawa M."/>
            <person name="Fukada J."/>
            <person name="Sekine M."/>
            <person name="Kato Y."/>
            <person name="Fukai R."/>
            <person name="Sasaki K."/>
            <person name="Hanamaki A."/>
            <person name="Narita H."/>
            <person name="Konno Y."/>
            <person name="Mori K."/>
            <person name="Yamazaki S."/>
            <person name="Suzuki K."/>
            <person name="Fujita N."/>
        </authorList>
    </citation>
    <scope>NUCLEOTIDE SEQUENCE [LARGE SCALE GENOMIC DNA]</scope>
    <source>
        <strain evidence="3">DSM 21853 / NBRC 104410 / AZM16c01</strain>
    </source>
</reference>
<sequence>MKRLATVVIILLLVVTSINLQPVYADVEIRNVLVTPSTTDSFAQFAFYIVLHKDLNRGEQIYIKFPQGFSLPSSINNDLVEIAGYKPTSVTISSNIVILTLSEPVLQNQGAGTGGVAVTISNTAGVKTPVLPDMYSIEIWTTTEPNHATYSFYIGTETTGSKVSNLIIILSNNFAGKNAMYDITFNISKDGVLLGGDYIDVFFPKGTILPSNPDVSKVLISSFNPSAIVIQGNRVRLYVPDGKIILSFSVCRIIFREDFGIINPEFTGNFALQVATSKDTGLATSNTYTIYGSAIVGLIASADPSSQKMNASYSIEFKTSPLGALTKDKDKINIKFADSFLFPQIAIPGAITVNGTPCTNVTVSENKITLYVPVTIDSNANVKIVIAKQFGVVNPQSVGNYEVFVNTSSDAVFVSSSISITPSTITSPVVQLSNTSSGQASAYTISFRTGASGNLLPGIDRISIVFPLGTTIPTTIPTSQITINNIPTTLIEISGTTLTITLPIEVKVFSDVTVRVLEGANIKNPVQAGNYTLSVFTTKEQTPMVSNSYKIENVPETRVILSPGTPNGTNGFYKTRPSITFSVFSATDPNPTVYYYFDSNTPSIWNGSPIIAPEGIHTLFYYAVDREGHRESVQSMQIKVDTIPPTLVVVEPKDNSVVPNRTVKIKGIVDAGSTVTINGVPVIVDGSGNFDGNFEMKSNTENIFIVATDLAGNTSEVEVKVTLDTEPPPLTILKPVMFENVIKLPLVVEGTTEKGATVTVNGEKATVKDDVYFVYELFNLKENTLNNIEVVATDEAGNSTKKVVTVRYSKSVSMILQIGNPVAVVNGQNYTLEAAPQITSGRTVVPLRFVGESFGATFTYEASTKKIEISFNNNSITMWVGKKSALVNGKEIQIDVAPYIVNGRTLVPIRFISDVFGADVIWNSQTKTVLIIYPKR</sequence>
<organism evidence="2 3">
    <name type="scientific">Caldisericum exile (strain DSM 21853 / NBRC 104410 / AZM16c01)</name>
    <dbReference type="NCBI Taxonomy" id="511051"/>
    <lineage>
        <taxon>Bacteria</taxon>
        <taxon>Pseudomonadati</taxon>
        <taxon>Caldisericota/Cryosericota group</taxon>
        <taxon>Caldisericota</taxon>
        <taxon>Caldisericia</taxon>
        <taxon>Caldisericales</taxon>
        <taxon>Caldisericaceae</taxon>
        <taxon>Caldisericum</taxon>
    </lineage>
</organism>
<dbReference type="InterPro" id="IPR036582">
    <property type="entry name" value="Mao_N_sf"/>
</dbReference>
<dbReference type="InterPro" id="IPR013783">
    <property type="entry name" value="Ig-like_fold"/>
</dbReference>
<dbReference type="Gene3D" id="3.30.457.10">
    <property type="entry name" value="Copper amine oxidase-like, N-terminal domain"/>
    <property type="match status" value="2"/>
</dbReference>
<feature type="domain" description="Copper amine oxidase-like N-terminal" evidence="1">
    <location>
        <begin position="850"/>
        <end position="931"/>
    </location>
</feature>
<dbReference type="KEGG" id="cex:CSE_15120"/>
<gene>
    <name evidence="2" type="ordered locus">CSE_15120</name>
</gene>
<dbReference type="EMBL" id="AP012051">
    <property type="protein sequence ID" value="BAL81638.1"/>
    <property type="molecule type" value="Genomic_DNA"/>
</dbReference>
<dbReference type="Pfam" id="PF09136">
    <property type="entry name" value="Glucodextran_B"/>
    <property type="match status" value="2"/>
</dbReference>